<keyword evidence="4" id="KW-1185">Reference proteome</keyword>
<evidence type="ECO:0000313" key="4">
    <source>
        <dbReference type="Proteomes" id="UP000077266"/>
    </source>
</evidence>
<dbReference type="Proteomes" id="UP000077266">
    <property type="component" value="Unassembled WGS sequence"/>
</dbReference>
<dbReference type="InParanoid" id="A0A165B575"/>
<sequence length="224" mass="25975">MSESIINAYTDSYIISLGEIACTSLYFWDWILTMGDEIDIIWRRKLKTSGYLFIALRYLSFGLMVFNLYAFTRGTFSTQAQHKDMVILQLRVYVMYMRSRTILRVNAVIFAAEIALAVGMWFHFSAKIQYLPFSVHCGYCSIYPRELGICFIPPLLYEASLALLMMRKSWESRTTLHQLGHGHTNIFYVLIRDSIIYFILVSSAMAACMIYFFAAPQQALWADM</sequence>
<feature type="transmembrane region" description="Helical" evidence="1">
    <location>
        <begin position="101"/>
        <end position="122"/>
    </location>
</feature>
<feature type="transmembrane region" description="Helical" evidence="1">
    <location>
        <begin position="51"/>
        <end position="71"/>
    </location>
</feature>
<feature type="transmembrane region" description="Helical" evidence="1">
    <location>
        <begin position="12"/>
        <end position="31"/>
    </location>
</feature>
<feature type="domain" description="DUF6533" evidence="2">
    <location>
        <begin position="20"/>
        <end position="61"/>
    </location>
</feature>
<keyword evidence="1" id="KW-0812">Transmembrane</keyword>
<evidence type="ECO:0000313" key="3">
    <source>
        <dbReference type="EMBL" id="KZV79843.1"/>
    </source>
</evidence>
<accession>A0A165B575</accession>
<name>A0A165B575_EXIGL</name>
<gene>
    <name evidence="3" type="ORF">EXIGLDRAFT_781749</name>
</gene>
<keyword evidence="1" id="KW-0472">Membrane</keyword>
<proteinExistence type="predicted"/>
<protein>
    <recommendedName>
        <fullName evidence="2">DUF6533 domain-containing protein</fullName>
    </recommendedName>
</protein>
<dbReference type="Pfam" id="PF20151">
    <property type="entry name" value="DUF6533"/>
    <property type="match status" value="1"/>
</dbReference>
<dbReference type="AlphaFoldDB" id="A0A165B575"/>
<feature type="transmembrane region" description="Helical" evidence="1">
    <location>
        <begin position="142"/>
        <end position="164"/>
    </location>
</feature>
<evidence type="ECO:0000256" key="1">
    <source>
        <dbReference type="SAM" id="Phobius"/>
    </source>
</evidence>
<evidence type="ECO:0000259" key="2">
    <source>
        <dbReference type="Pfam" id="PF20151"/>
    </source>
</evidence>
<dbReference type="InterPro" id="IPR045340">
    <property type="entry name" value="DUF6533"/>
</dbReference>
<feature type="transmembrane region" description="Helical" evidence="1">
    <location>
        <begin position="195"/>
        <end position="214"/>
    </location>
</feature>
<keyword evidence="1" id="KW-1133">Transmembrane helix</keyword>
<dbReference type="EMBL" id="KV426553">
    <property type="protein sequence ID" value="KZV79843.1"/>
    <property type="molecule type" value="Genomic_DNA"/>
</dbReference>
<reference evidence="3 4" key="1">
    <citation type="journal article" date="2016" name="Mol. Biol. Evol.">
        <title>Comparative Genomics of Early-Diverging Mushroom-Forming Fungi Provides Insights into the Origins of Lignocellulose Decay Capabilities.</title>
        <authorList>
            <person name="Nagy L.G."/>
            <person name="Riley R."/>
            <person name="Tritt A."/>
            <person name="Adam C."/>
            <person name="Daum C."/>
            <person name="Floudas D."/>
            <person name="Sun H."/>
            <person name="Yadav J.S."/>
            <person name="Pangilinan J."/>
            <person name="Larsson K.H."/>
            <person name="Matsuura K."/>
            <person name="Barry K."/>
            <person name="Labutti K."/>
            <person name="Kuo R."/>
            <person name="Ohm R.A."/>
            <person name="Bhattacharya S.S."/>
            <person name="Shirouzu T."/>
            <person name="Yoshinaga Y."/>
            <person name="Martin F.M."/>
            <person name="Grigoriev I.V."/>
            <person name="Hibbett D.S."/>
        </authorList>
    </citation>
    <scope>NUCLEOTIDE SEQUENCE [LARGE SCALE GENOMIC DNA]</scope>
    <source>
        <strain evidence="3 4">HHB12029</strain>
    </source>
</reference>
<organism evidence="3 4">
    <name type="scientific">Exidia glandulosa HHB12029</name>
    <dbReference type="NCBI Taxonomy" id="1314781"/>
    <lineage>
        <taxon>Eukaryota</taxon>
        <taxon>Fungi</taxon>
        <taxon>Dikarya</taxon>
        <taxon>Basidiomycota</taxon>
        <taxon>Agaricomycotina</taxon>
        <taxon>Agaricomycetes</taxon>
        <taxon>Auriculariales</taxon>
        <taxon>Exidiaceae</taxon>
        <taxon>Exidia</taxon>
    </lineage>
</organism>
<dbReference type="OrthoDB" id="3349377at2759"/>